<reference evidence="1" key="1">
    <citation type="journal article" date="2022" name="bioRxiv">
        <title>Population genetic analysis of Ophidiomyces ophidiicola, the causative agent of snake fungal disease, indicates recent introductions to the USA.</title>
        <authorList>
            <person name="Ladner J.T."/>
            <person name="Palmer J.M."/>
            <person name="Ettinger C.L."/>
            <person name="Stajich J.E."/>
            <person name="Farrell T.M."/>
            <person name="Glorioso B.M."/>
            <person name="Lawson B."/>
            <person name="Price S.J."/>
            <person name="Stengle A.G."/>
            <person name="Grear D.A."/>
            <person name="Lorch J.M."/>
        </authorList>
    </citation>
    <scope>NUCLEOTIDE SEQUENCE</scope>
    <source>
        <strain evidence="1">NWHC 24266-5</strain>
    </source>
</reference>
<comment type="caution">
    <text evidence="1">The sequence shown here is derived from an EMBL/GenBank/DDBJ whole genome shotgun (WGS) entry which is preliminary data.</text>
</comment>
<dbReference type="EMBL" id="JALBCA010000013">
    <property type="protein sequence ID" value="KAI2391161.1"/>
    <property type="molecule type" value="Genomic_DNA"/>
</dbReference>
<accession>A0ACB8V2D3</accession>
<evidence type="ECO:0000313" key="1">
    <source>
        <dbReference type="EMBL" id="KAI2391161.1"/>
    </source>
</evidence>
<name>A0ACB8V2D3_9EURO</name>
<gene>
    <name evidence="1" type="primary">STU1</name>
    <name evidence="1" type="ORF">LOY88_001234</name>
</gene>
<organism evidence="1">
    <name type="scientific">Ophidiomyces ophidiicola</name>
    <dbReference type="NCBI Taxonomy" id="1387563"/>
    <lineage>
        <taxon>Eukaryota</taxon>
        <taxon>Fungi</taxon>
        <taxon>Dikarya</taxon>
        <taxon>Ascomycota</taxon>
        <taxon>Pezizomycotina</taxon>
        <taxon>Eurotiomycetes</taxon>
        <taxon>Eurotiomycetidae</taxon>
        <taxon>Onygenales</taxon>
        <taxon>Onygenaceae</taxon>
        <taxon>Ophidiomyces</taxon>
    </lineage>
</organism>
<protein>
    <submittedName>
        <fullName evidence="1">Suppressor of tub2 mutation</fullName>
    </submittedName>
</protein>
<sequence length="1247" mass="138771">MDAKATELLAALRNSNLSLDAKTTLLTKLKSDIKQKIVPDVAISSLFECFRLSIASQHASLSSAGFSALGHLLKRLMLQEQYQAIVLQGRATYPLLLEKLGEHKERIRAQAAQIFTEFWLASPADVEHHVLQVALIGKNPRAKETSMTWLAKMTREHGLLFRNYVSSLVNCLEDADGTVRETAKSTVIEVFQYEDLSPHYGIEINNVVIRNAPPRAISDLKKQLVSHNVRKSITTSILSSLGVNISTDAEMATSFQSQRSEMLRSASSFSHRRPDESSRPLSVLSVRSHSNNDVQNMPNIDSSFDSAPKHQSDPPGKEPHLLHTTSTESLPTANPVTADGEFVEPIYVNSHREFEDMIREMLPHFEGRESEQNWLLREKSAVTLRRLTKGNAPHDYEQYYIPAIKSLLDGILKIANSLRTTLSAIGCYLLQDIARTCGPAIDPMVEILLQNLIKLTAALKKITAQHGNTTVDAVIGNVSFTSRIVQHIWAACQDKNVQPRQFAAGWIRTILARHGKHKGLIEHSGGLELIEKCIKRGLGDPNPGVREGMRGTFWAFFKVWPSRADAIMSTLEIKSKALLERDPNNPNSSSGAQTSDHSRAALSYATPGRPSLKETINAQKRARLAASKSHPPRPESAQSCFSDPKPNKSSVRRPPITSSSTIRVPTGEKLFQNTSLSSAPMRPTSRPRRPELARPATADPYSSRRSAHPDSQSKPSSPSGSPQKSKPKSTATTTPRSRNVPSRPKSRLGDAPTNATRERQKPDRSAISPKTPRRGQSDANVLSTISRTRGKTISPPKTELGYTTASHNDDEFIEPPKRVISDSTGRSTPRPMTPVRTPLKAGFCTPSRSQPRRNETPGSRASASPLQFDKDNAEVIRLKSPFHISNGNNESTSSHSPGVLKVYEDPRSPDSSDSVAQAGAAPTNARSPGFQTKAMPLEELPINEPTTVPNRKHNQLPDNASKLEPSPILSPANENLHRRWKKIENSERRRSLSPRSKDPVKAQDMVTRGLTRIRAGTLDVHGYRKFQTLLKYHDVILKDESKYEEILIALFDALEMPDSEKGAASSRSLDLKTQILVTIRLMLYLNREGFAAFYPRATTAIITARKHYELTNHIVSGLEETAEDIVGACDPQEVIDAILDLLETEEQSHECSRMITMGSYILSGLLRRLNQKRFYLPQPDLERLGKFANQNLRSTQPDVRRAIIEFCPELYDMVQSEDVFWPMVNTPVEDVRPLLTYYIMRRHGRTT</sequence>
<proteinExistence type="predicted"/>